<dbReference type="EMBL" id="SJPQ01000002">
    <property type="protein sequence ID" value="TWT88330.1"/>
    <property type="molecule type" value="Genomic_DNA"/>
</dbReference>
<evidence type="ECO:0008006" key="3">
    <source>
        <dbReference type="Google" id="ProtNLM"/>
    </source>
</evidence>
<proteinExistence type="predicted"/>
<organism evidence="1 2">
    <name type="scientific">Pseudobythopirellula maris</name>
    <dbReference type="NCBI Taxonomy" id="2527991"/>
    <lineage>
        <taxon>Bacteria</taxon>
        <taxon>Pseudomonadati</taxon>
        <taxon>Planctomycetota</taxon>
        <taxon>Planctomycetia</taxon>
        <taxon>Pirellulales</taxon>
        <taxon>Lacipirellulaceae</taxon>
        <taxon>Pseudobythopirellula</taxon>
    </lineage>
</organism>
<keyword evidence="2" id="KW-1185">Reference proteome</keyword>
<evidence type="ECO:0000313" key="1">
    <source>
        <dbReference type="EMBL" id="TWT88330.1"/>
    </source>
</evidence>
<dbReference type="Proteomes" id="UP000315440">
    <property type="component" value="Unassembled WGS sequence"/>
</dbReference>
<comment type="caution">
    <text evidence="1">The sequence shown here is derived from an EMBL/GenBank/DDBJ whole genome shotgun (WGS) entry which is preliminary data.</text>
</comment>
<evidence type="ECO:0000313" key="2">
    <source>
        <dbReference type="Proteomes" id="UP000315440"/>
    </source>
</evidence>
<reference evidence="1 2" key="1">
    <citation type="submission" date="2019-02" db="EMBL/GenBank/DDBJ databases">
        <title>Deep-cultivation of Planctomycetes and their phenomic and genomic characterization uncovers novel biology.</title>
        <authorList>
            <person name="Wiegand S."/>
            <person name="Jogler M."/>
            <person name="Boedeker C."/>
            <person name="Pinto D."/>
            <person name="Vollmers J."/>
            <person name="Rivas-Marin E."/>
            <person name="Kohn T."/>
            <person name="Peeters S.H."/>
            <person name="Heuer A."/>
            <person name="Rast P."/>
            <person name="Oberbeckmann S."/>
            <person name="Bunk B."/>
            <person name="Jeske O."/>
            <person name="Meyerdierks A."/>
            <person name="Storesund J.E."/>
            <person name="Kallscheuer N."/>
            <person name="Luecker S."/>
            <person name="Lage O.M."/>
            <person name="Pohl T."/>
            <person name="Merkel B.J."/>
            <person name="Hornburger P."/>
            <person name="Mueller R.-W."/>
            <person name="Bruemmer F."/>
            <person name="Labrenz M."/>
            <person name="Spormann A.M."/>
            <person name="Op Den Camp H."/>
            <person name="Overmann J."/>
            <person name="Amann R."/>
            <person name="Jetten M.S.M."/>
            <person name="Mascher T."/>
            <person name="Medema M.H."/>
            <person name="Devos D.P."/>
            <person name="Kaster A.-K."/>
            <person name="Ovreas L."/>
            <person name="Rohde M."/>
            <person name="Galperin M.Y."/>
            <person name="Jogler C."/>
        </authorList>
    </citation>
    <scope>NUCLEOTIDE SEQUENCE [LARGE SCALE GENOMIC DNA]</scope>
    <source>
        <strain evidence="1 2">Mal64</strain>
    </source>
</reference>
<protein>
    <recommendedName>
        <fullName evidence="3">CAP domain-containing protein</fullName>
    </recommendedName>
</protein>
<gene>
    <name evidence="1" type="ORF">Mal64_18090</name>
</gene>
<name>A0A5C5ZME4_9BACT</name>
<dbReference type="PROSITE" id="PS51257">
    <property type="entry name" value="PROKAR_LIPOPROTEIN"/>
    <property type="match status" value="1"/>
</dbReference>
<accession>A0A5C5ZME4</accession>
<dbReference type="AlphaFoldDB" id="A0A5C5ZME4"/>
<sequence>MKPMKRSVYLLTAIVTGLIVTGIATVGASSCLAANRSAPAAAQSAPVWGDDYYTAYRDAADSGRMLLVFLTPTGDSTRAEAIDNAVAARPRMGERLNDFVLCRLPLDATLDSEGQPQRLIDSAAFRELHGGAGVVIIDLENKDAPFYGHAVTALPLTGGKYYRWSIDGLAAALDLPAGTLSQRSLVWAVRTHPEAPQSTGGEFHPALVEGARAHAAYQARLRQQGHQNFSSRFQRLRGQVGMGSVKEVCAESWPNQTLIDSVVDCVASWRQSSGHWNGVRAPHRSYGYDIKLGGDGVWYATGLFAD</sequence>